<keyword evidence="3" id="KW-0732">Signal</keyword>
<feature type="signal peptide" evidence="3">
    <location>
        <begin position="1"/>
        <end position="30"/>
    </location>
</feature>
<sequence length="221" mass="23791">MSAVIVNVARLAKVATLAFAGLAVAVPAQAEGLRLGGASSKSRTTQFQRQTQLMDTRLAAQYQRSQKLRPETGKSRTVTVISLDGRASTSNGAIPRYTGNQRSKYLPHARAAARKHGIPEDLFLRLVQQESGWNAGARSHKGATGLAQLMPATAAKLGVNPHDPVQNLDGGARYLRMMYNTFGDWRLALAAYNAGPGAVTKHKGIPPYRETRNYVRIIAGG</sequence>
<evidence type="ECO:0000259" key="4">
    <source>
        <dbReference type="Pfam" id="PF01464"/>
    </source>
</evidence>
<evidence type="ECO:0000256" key="2">
    <source>
        <dbReference type="ARBA" id="ARBA00009387"/>
    </source>
</evidence>
<dbReference type="SUPFAM" id="SSF53955">
    <property type="entry name" value="Lysozyme-like"/>
    <property type="match status" value="1"/>
</dbReference>
<reference evidence="6" key="1">
    <citation type="submission" date="2016-10" db="EMBL/GenBank/DDBJ databases">
        <authorList>
            <person name="Varghese N."/>
            <person name="Submissions S."/>
        </authorList>
    </citation>
    <scope>NUCLEOTIDE SEQUENCE [LARGE SCALE GENOMIC DNA]</scope>
    <source>
        <strain evidence="6">CGMCC 1.7655</strain>
    </source>
</reference>
<keyword evidence="6" id="KW-1185">Reference proteome</keyword>
<gene>
    <name evidence="5" type="ORF">SAMN04487971_10934</name>
</gene>
<dbReference type="Proteomes" id="UP000199555">
    <property type="component" value="Unassembled WGS sequence"/>
</dbReference>
<dbReference type="CDD" id="cd00254">
    <property type="entry name" value="LT-like"/>
    <property type="match status" value="1"/>
</dbReference>
<protein>
    <submittedName>
        <fullName evidence="5">Transglycosylase SLT domain-containing protein</fullName>
    </submittedName>
</protein>
<dbReference type="Pfam" id="PF01464">
    <property type="entry name" value="SLT"/>
    <property type="match status" value="1"/>
</dbReference>
<dbReference type="InterPro" id="IPR008258">
    <property type="entry name" value="Transglycosylase_SLT_dom_1"/>
</dbReference>
<dbReference type="EMBL" id="FNGE01000009">
    <property type="protein sequence ID" value="SDL33817.1"/>
    <property type="molecule type" value="Genomic_DNA"/>
</dbReference>
<evidence type="ECO:0000313" key="5">
    <source>
        <dbReference type="EMBL" id="SDL33817.1"/>
    </source>
</evidence>
<dbReference type="PANTHER" id="PTHR37423:SF2">
    <property type="entry name" value="MEMBRANE-BOUND LYTIC MUREIN TRANSGLYCOSYLASE C"/>
    <property type="match status" value="1"/>
</dbReference>
<name>A0A1G9J8B4_9RHOB</name>
<dbReference type="Gene3D" id="1.10.530.10">
    <property type="match status" value="1"/>
</dbReference>
<evidence type="ECO:0000313" key="6">
    <source>
        <dbReference type="Proteomes" id="UP000199555"/>
    </source>
</evidence>
<organism evidence="5 6">
    <name type="scientific">Paracoccus chinensis</name>
    <dbReference type="NCBI Taxonomy" id="525640"/>
    <lineage>
        <taxon>Bacteria</taxon>
        <taxon>Pseudomonadati</taxon>
        <taxon>Pseudomonadota</taxon>
        <taxon>Alphaproteobacteria</taxon>
        <taxon>Rhodobacterales</taxon>
        <taxon>Paracoccaceae</taxon>
        <taxon>Paracoccus</taxon>
    </lineage>
</organism>
<comment type="similarity">
    <text evidence="1">Belongs to the transglycosylase Slt family.</text>
</comment>
<evidence type="ECO:0000256" key="1">
    <source>
        <dbReference type="ARBA" id="ARBA00007734"/>
    </source>
</evidence>
<proteinExistence type="inferred from homology"/>
<dbReference type="STRING" id="525640.SAMN04487971_10934"/>
<feature type="chain" id="PRO_5011438453" evidence="3">
    <location>
        <begin position="31"/>
        <end position="221"/>
    </location>
</feature>
<evidence type="ECO:0000256" key="3">
    <source>
        <dbReference type="SAM" id="SignalP"/>
    </source>
</evidence>
<accession>A0A1G9J8B4</accession>
<dbReference type="AlphaFoldDB" id="A0A1G9J8B4"/>
<dbReference type="OrthoDB" id="9815002at2"/>
<dbReference type="PANTHER" id="PTHR37423">
    <property type="entry name" value="SOLUBLE LYTIC MUREIN TRANSGLYCOSYLASE-RELATED"/>
    <property type="match status" value="1"/>
</dbReference>
<dbReference type="InterPro" id="IPR023346">
    <property type="entry name" value="Lysozyme-like_dom_sf"/>
</dbReference>
<comment type="similarity">
    <text evidence="2">Belongs to the virb1 family.</text>
</comment>
<dbReference type="RefSeq" id="WP_090755788.1">
    <property type="nucleotide sequence ID" value="NZ_FNGE01000009.1"/>
</dbReference>
<feature type="domain" description="Transglycosylase SLT" evidence="4">
    <location>
        <begin position="110"/>
        <end position="213"/>
    </location>
</feature>